<organism evidence="5 6">
    <name type="scientific">Acer negundo</name>
    <name type="common">Box elder</name>
    <dbReference type="NCBI Taxonomy" id="4023"/>
    <lineage>
        <taxon>Eukaryota</taxon>
        <taxon>Viridiplantae</taxon>
        <taxon>Streptophyta</taxon>
        <taxon>Embryophyta</taxon>
        <taxon>Tracheophyta</taxon>
        <taxon>Spermatophyta</taxon>
        <taxon>Magnoliopsida</taxon>
        <taxon>eudicotyledons</taxon>
        <taxon>Gunneridae</taxon>
        <taxon>Pentapetalae</taxon>
        <taxon>rosids</taxon>
        <taxon>malvids</taxon>
        <taxon>Sapindales</taxon>
        <taxon>Sapindaceae</taxon>
        <taxon>Hippocastanoideae</taxon>
        <taxon>Acereae</taxon>
        <taxon>Acer</taxon>
    </lineage>
</organism>
<keyword evidence="2" id="KW-0067">ATP-binding</keyword>
<sequence>MFCGQLRELERGVDILVTTPGCLVDLLERATVSLQMIRYLALDEANRMLDMGFEPQIRKIVEQMDMPLPGVRPTMLFSATFPKEIQLLEGLVQALI</sequence>
<dbReference type="InterPro" id="IPR027417">
    <property type="entry name" value="P-loop_NTPase"/>
</dbReference>
<evidence type="ECO:0000256" key="2">
    <source>
        <dbReference type="ARBA" id="ARBA00022806"/>
    </source>
</evidence>
<reference evidence="5" key="1">
    <citation type="journal article" date="2022" name="Plant J.">
        <title>Strategies of tolerance reflected in two North American maple genomes.</title>
        <authorList>
            <person name="McEvoy S.L."/>
            <person name="Sezen U.U."/>
            <person name="Trouern-Trend A."/>
            <person name="McMahon S.M."/>
            <person name="Schaberg P.G."/>
            <person name="Yang J."/>
            <person name="Wegrzyn J.L."/>
            <person name="Swenson N.G."/>
        </authorList>
    </citation>
    <scope>NUCLEOTIDE SEQUENCE</scope>
    <source>
        <strain evidence="5">91603</strain>
    </source>
</reference>
<dbReference type="InterPro" id="IPR011545">
    <property type="entry name" value="DEAD/DEAH_box_helicase_dom"/>
</dbReference>
<dbReference type="InterPro" id="IPR014001">
    <property type="entry name" value="Helicase_ATP-bd"/>
</dbReference>
<dbReference type="PANTHER" id="PTHR47958">
    <property type="entry name" value="ATP-DEPENDENT RNA HELICASE DBP3"/>
    <property type="match status" value="1"/>
</dbReference>
<reference evidence="5" key="2">
    <citation type="submission" date="2023-02" db="EMBL/GenBank/DDBJ databases">
        <authorList>
            <person name="Swenson N.G."/>
            <person name="Wegrzyn J.L."/>
            <person name="Mcevoy S.L."/>
        </authorList>
    </citation>
    <scope>NUCLEOTIDE SEQUENCE</scope>
    <source>
        <strain evidence="5">91603</strain>
        <tissue evidence="5">Leaf</tissue>
    </source>
</reference>
<keyword evidence="2" id="KW-0347">Helicase</keyword>
<dbReference type="PROSITE" id="PS51192">
    <property type="entry name" value="HELICASE_ATP_BIND_1"/>
    <property type="match status" value="1"/>
</dbReference>
<keyword evidence="2" id="KW-0547">Nucleotide-binding</keyword>
<evidence type="ECO:0000313" key="5">
    <source>
        <dbReference type="EMBL" id="KAI9154109.1"/>
    </source>
</evidence>
<keyword evidence="3" id="KW-0694">RNA-binding</keyword>
<dbReference type="Gene3D" id="3.40.50.300">
    <property type="entry name" value="P-loop containing nucleotide triphosphate hydrolases"/>
    <property type="match status" value="1"/>
</dbReference>
<accession>A0AAD5I7W0</accession>
<name>A0AAD5I7W0_ACENE</name>
<evidence type="ECO:0000313" key="6">
    <source>
        <dbReference type="Proteomes" id="UP001064489"/>
    </source>
</evidence>
<dbReference type="SUPFAM" id="SSF52540">
    <property type="entry name" value="P-loop containing nucleoside triphosphate hydrolases"/>
    <property type="match status" value="1"/>
</dbReference>
<dbReference type="GO" id="GO:0005524">
    <property type="term" value="F:ATP binding"/>
    <property type="evidence" value="ECO:0007669"/>
    <property type="project" value="InterPro"/>
</dbReference>
<dbReference type="GO" id="GO:0016787">
    <property type="term" value="F:hydrolase activity"/>
    <property type="evidence" value="ECO:0007669"/>
    <property type="project" value="UniProtKB-KW"/>
</dbReference>
<dbReference type="AlphaFoldDB" id="A0AAD5I7W0"/>
<dbReference type="GO" id="GO:0004386">
    <property type="term" value="F:helicase activity"/>
    <property type="evidence" value="ECO:0007669"/>
    <property type="project" value="UniProtKB-KW"/>
</dbReference>
<evidence type="ECO:0000256" key="3">
    <source>
        <dbReference type="ARBA" id="ARBA00022884"/>
    </source>
</evidence>
<protein>
    <recommendedName>
        <fullName evidence="4">Helicase ATP-binding domain-containing protein</fullName>
    </recommendedName>
</protein>
<keyword evidence="1" id="KW-0378">Hydrolase</keyword>
<feature type="domain" description="Helicase ATP-binding" evidence="4">
    <location>
        <begin position="1"/>
        <end position="96"/>
    </location>
</feature>
<dbReference type="Pfam" id="PF00270">
    <property type="entry name" value="DEAD"/>
    <property type="match status" value="1"/>
</dbReference>
<dbReference type="GO" id="GO:0003723">
    <property type="term" value="F:RNA binding"/>
    <property type="evidence" value="ECO:0007669"/>
    <property type="project" value="UniProtKB-KW"/>
</dbReference>
<proteinExistence type="predicted"/>
<evidence type="ECO:0000256" key="1">
    <source>
        <dbReference type="ARBA" id="ARBA00022801"/>
    </source>
</evidence>
<evidence type="ECO:0000259" key="4">
    <source>
        <dbReference type="PROSITE" id="PS51192"/>
    </source>
</evidence>
<gene>
    <name evidence="5" type="ORF">LWI28_021012</name>
</gene>
<keyword evidence="6" id="KW-1185">Reference proteome</keyword>
<comment type="caution">
    <text evidence="5">The sequence shown here is derived from an EMBL/GenBank/DDBJ whole genome shotgun (WGS) entry which is preliminary data.</text>
</comment>
<dbReference type="Proteomes" id="UP001064489">
    <property type="component" value="Chromosome 11"/>
</dbReference>
<dbReference type="EMBL" id="JAJSOW010000108">
    <property type="protein sequence ID" value="KAI9154109.1"/>
    <property type="molecule type" value="Genomic_DNA"/>
</dbReference>